<evidence type="ECO:0000313" key="2">
    <source>
        <dbReference type="EMBL" id="MPC53932.1"/>
    </source>
</evidence>
<sequence>MERLNDKYKEKCKQYEDVVQQLETLKEFVVSITVCTSTNAVSTIPDRPVASTTPGAPSRPHAVPAQTPFTFVRNRATTTNVKKFLPISTYNRHQVIAEEEEDAQETRLIGNSIVRGQLSEFCGSAPRLASTGY</sequence>
<gene>
    <name evidence="2" type="ORF">E2C01_047835</name>
</gene>
<name>A0A5B7G4M8_PORTR</name>
<dbReference type="EMBL" id="VSRR010011989">
    <property type="protein sequence ID" value="MPC53932.1"/>
    <property type="molecule type" value="Genomic_DNA"/>
</dbReference>
<evidence type="ECO:0000313" key="3">
    <source>
        <dbReference type="Proteomes" id="UP000324222"/>
    </source>
</evidence>
<dbReference type="AlphaFoldDB" id="A0A5B7G4M8"/>
<protein>
    <submittedName>
        <fullName evidence="2">Uncharacterized protein</fullName>
    </submittedName>
</protein>
<keyword evidence="3" id="KW-1185">Reference proteome</keyword>
<feature type="region of interest" description="Disordered" evidence="1">
    <location>
        <begin position="43"/>
        <end position="64"/>
    </location>
</feature>
<comment type="caution">
    <text evidence="2">The sequence shown here is derived from an EMBL/GenBank/DDBJ whole genome shotgun (WGS) entry which is preliminary data.</text>
</comment>
<evidence type="ECO:0000256" key="1">
    <source>
        <dbReference type="SAM" id="MobiDB-lite"/>
    </source>
</evidence>
<organism evidence="2 3">
    <name type="scientific">Portunus trituberculatus</name>
    <name type="common">Swimming crab</name>
    <name type="synonym">Neptunus trituberculatus</name>
    <dbReference type="NCBI Taxonomy" id="210409"/>
    <lineage>
        <taxon>Eukaryota</taxon>
        <taxon>Metazoa</taxon>
        <taxon>Ecdysozoa</taxon>
        <taxon>Arthropoda</taxon>
        <taxon>Crustacea</taxon>
        <taxon>Multicrustacea</taxon>
        <taxon>Malacostraca</taxon>
        <taxon>Eumalacostraca</taxon>
        <taxon>Eucarida</taxon>
        <taxon>Decapoda</taxon>
        <taxon>Pleocyemata</taxon>
        <taxon>Brachyura</taxon>
        <taxon>Eubrachyura</taxon>
        <taxon>Portunoidea</taxon>
        <taxon>Portunidae</taxon>
        <taxon>Portuninae</taxon>
        <taxon>Portunus</taxon>
    </lineage>
</organism>
<proteinExistence type="predicted"/>
<accession>A0A5B7G4M8</accession>
<reference evidence="2 3" key="1">
    <citation type="submission" date="2019-05" db="EMBL/GenBank/DDBJ databases">
        <title>Another draft genome of Portunus trituberculatus and its Hox gene families provides insights of decapod evolution.</title>
        <authorList>
            <person name="Jeong J.-H."/>
            <person name="Song I."/>
            <person name="Kim S."/>
            <person name="Choi T."/>
            <person name="Kim D."/>
            <person name="Ryu S."/>
            <person name="Kim W."/>
        </authorList>
    </citation>
    <scope>NUCLEOTIDE SEQUENCE [LARGE SCALE GENOMIC DNA]</scope>
    <source>
        <tissue evidence="2">Muscle</tissue>
    </source>
</reference>
<dbReference type="Proteomes" id="UP000324222">
    <property type="component" value="Unassembled WGS sequence"/>
</dbReference>